<keyword evidence="2" id="KW-1185">Reference proteome</keyword>
<sequence length="98" mass="10171">MHGQGLLVVGLHRGCTVAGLRRGLRRGEAGGWAKQGAAQSGGASTTGLCGYVGRRSCCTGQRRGWPAGLRDNFAGAERGWPERGWPGRGCARAGLHKG</sequence>
<evidence type="ECO:0000313" key="1">
    <source>
        <dbReference type="EMBL" id="GFS34417.1"/>
    </source>
</evidence>
<proteinExistence type="predicted"/>
<name>A0A7J0DGY8_9ERIC</name>
<protein>
    <submittedName>
        <fullName evidence="1">Uncharacterized protein</fullName>
    </submittedName>
</protein>
<dbReference type="AlphaFoldDB" id="A0A7J0DGY8"/>
<comment type="caution">
    <text evidence="1">The sequence shown here is derived from an EMBL/GenBank/DDBJ whole genome shotgun (WGS) entry which is preliminary data.</text>
</comment>
<reference evidence="2" key="1">
    <citation type="submission" date="2019-07" db="EMBL/GenBank/DDBJ databases">
        <title>De Novo Assembly of kiwifruit Actinidia rufa.</title>
        <authorList>
            <person name="Sugita-Konishi S."/>
            <person name="Sato K."/>
            <person name="Mori E."/>
            <person name="Abe Y."/>
            <person name="Kisaki G."/>
            <person name="Hamano K."/>
            <person name="Suezawa K."/>
            <person name="Otani M."/>
            <person name="Fukuda T."/>
            <person name="Manabe T."/>
            <person name="Gomi K."/>
            <person name="Tabuchi M."/>
            <person name="Akimitsu K."/>
            <person name="Kataoka I."/>
        </authorList>
    </citation>
    <scope>NUCLEOTIDE SEQUENCE [LARGE SCALE GENOMIC DNA]</scope>
    <source>
        <strain evidence="2">cv. Fuchu</strain>
    </source>
</reference>
<dbReference type="Proteomes" id="UP000585474">
    <property type="component" value="Unassembled WGS sequence"/>
</dbReference>
<accession>A0A7J0DGY8</accession>
<organism evidence="1 2">
    <name type="scientific">Actinidia rufa</name>
    <dbReference type="NCBI Taxonomy" id="165716"/>
    <lineage>
        <taxon>Eukaryota</taxon>
        <taxon>Viridiplantae</taxon>
        <taxon>Streptophyta</taxon>
        <taxon>Embryophyta</taxon>
        <taxon>Tracheophyta</taxon>
        <taxon>Spermatophyta</taxon>
        <taxon>Magnoliopsida</taxon>
        <taxon>eudicotyledons</taxon>
        <taxon>Gunneridae</taxon>
        <taxon>Pentapetalae</taxon>
        <taxon>asterids</taxon>
        <taxon>Ericales</taxon>
        <taxon>Actinidiaceae</taxon>
        <taxon>Actinidia</taxon>
    </lineage>
</organism>
<dbReference type="EMBL" id="BJWL01000211">
    <property type="protein sequence ID" value="GFS34417.1"/>
    <property type="molecule type" value="Genomic_DNA"/>
</dbReference>
<evidence type="ECO:0000313" key="2">
    <source>
        <dbReference type="Proteomes" id="UP000585474"/>
    </source>
</evidence>
<gene>
    <name evidence="1" type="ORF">Acr_00g0033920</name>
</gene>